<dbReference type="Pfam" id="PF24175">
    <property type="entry name" value="SU10_adaptor"/>
    <property type="match status" value="1"/>
</dbReference>
<gene>
    <name evidence="1" type="ORF">AACH11_03435</name>
</gene>
<accession>A0ABU9B577</accession>
<keyword evidence="2" id="KW-1185">Reference proteome</keyword>
<protein>
    <submittedName>
        <fullName evidence="1">Uncharacterized protein</fullName>
    </submittedName>
</protein>
<dbReference type="Proteomes" id="UP001368500">
    <property type="component" value="Unassembled WGS sequence"/>
</dbReference>
<organism evidence="1 2">
    <name type="scientific">Pseudaquabacterium rugosum</name>
    <dbReference type="NCBI Taxonomy" id="2984194"/>
    <lineage>
        <taxon>Bacteria</taxon>
        <taxon>Pseudomonadati</taxon>
        <taxon>Pseudomonadota</taxon>
        <taxon>Betaproteobacteria</taxon>
        <taxon>Burkholderiales</taxon>
        <taxon>Sphaerotilaceae</taxon>
        <taxon>Pseudaquabacterium</taxon>
    </lineage>
</organism>
<name>A0ABU9B577_9BURK</name>
<proteinExistence type="predicted"/>
<evidence type="ECO:0000313" key="1">
    <source>
        <dbReference type="EMBL" id="MEK8025012.1"/>
    </source>
</evidence>
<comment type="caution">
    <text evidence="1">The sequence shown here is derived from an EMBL/GenBank/DDBJ whole genome shotgun (WGS) entry which is preliminary data.</text>
</comment>
<sequence>MNWAALKAAVTAYANRSDLVGQMPTFLAMAEQRIYAGSVELGVGQMLLSRMLVVVPSFDGAIPADSVQLDRLTAVAGGRRQQLEFRPLGEITALQAVTGQPAHYSLQGASVVYGPALGSGVTVELLYFARLPTPVADADENWLMAGAPAVYLHAMLAEVGQYLRDAELRDSELKLWSEAQRAVMAQDDQDVHSGSQLRIVNTGMRRW</sequence>
<reference evidence="1 2" key="1">
    <citation type="submission" date="2024-04" db="EMBL/GenBank/DDBJ databases">
        <title>Novel species of the genus Ideonella isolated from streams.</title>
        <authorList>
            <person name="Lu H."/>
        </authorList>
    </citation>
    <scope>NUCLEOTIDE SEQUENCE [LARGE SCALE GENOMIC DNA]</scope>
    <source>
        <strain evidence="1 2">BYS139W</strain>
    </source>
</reference>
<dbReference type="RefSeq" id="WP_341372795.1">
    <property type="nucleotide sequence ID" value="NZ_JBBUTF010000003.1"/>
</dbReference>
<dbReference type="InterPro" id="IPR056209">
    <property type="entry name" value="SU10_adaptor"/>
</dbReference>
<dbReference type="EMBL" id="JBBUTF010000003">
    <property type="protein sequence ID" value="MEK8025012.1"/>
    <property type="molecule type" value="Genomic_DNA"/>
</dbReference>
<evidence type="ECO:0000313" key="2">
    <source>
        <dbReference type="Proteomes" id="UP001368500"/>
    </source>
</evidence>